<gene>
    <name evidence="3" type="ORF">SAMN02745166_05161</name>
</gene>
<keyword evidence="4" id="KW-1185">Reference proteome</keyword>
<evidence type="ECO:0000256" key="1">
    <source>
        <dbReference type="SAM" id="MobiDB-lite"/>
    </source>
</evidence>
<feature type="region of interest" description="Disordered" evidence="1">
    <location>
        <begin position="48"/>
        <end position="154"/>
    </location>
</feature>
<dbReference type="InterPro" id="IPR026834">
    <property type="entry name" value="LHH"/>
</dbReference>
<accession>A0A1T4Z6E2</accession>
<dbReference type="EMBL" id="FUYE01000046">
    <property type="protein sequence ID" value="SKB09574.1"/>
    <property type="molecule type" value="Genomic_DNA"/>
</dbReference>
<dbReference type="AlphaFoldDB" id="A0A1T4Z6E2"/>
<name>A0A1T4Z6E2_9BACT</name>
<feature type="domain" description="LHH" evidence="2">
    <location>
        <begin position="96"/>
        <end position="165"/>
    </location>
</feature>
<feature type="non-terminal residue" evidence="3">
    <location>
        <position position="1"/>
    </location>
</feature>
<feature type="compositionally biased region" description="Basic and acidic residues" evidence="1">
    <location>
        <begin position="64"/>
        <end position="76"/>
    </location>
</feature>
<sequence>GKTIVGRLGKAFAKRGDDAVEAVVKHADDIGGSSAKVTVGKAAALADDAVDGAKPGQTMSPYPQDRRVGGRGESPRPTDPAPGMKESGAWEPTQENLARIERGKPPIGNDGLPVELHHRNQNPAGPLDEMTSTTHDTVPHPISPSQIDRVKFSGERTRYWRGRARTLNGQE</sequence>
<proteinExistence type="predicted"/>
<evidence type="ECO:0000259" key="2">
    <source>
        <dbReference type="Pfam" id="PF14411"/>
    </source>
</evidence>
<evidence type="ECO:0000313" key="4">
    <source>
        <dbReference type="Proteomes" id="UP000190774"/>
    </source>
</evidence>
<protein>
    <submittedName>
        <fullName evidence="3">A nuclease of the HNH/ENDO VII superfamily with conserved LHH</fullName>
    </submittedName>
</protein>
<evidence type="ECO:0000313" key="3">
    <source>
        <dbReference type="EMBL" id="SKB09574.1"/>
    </source>
</evidence>
<reference evidence="4" key="1">
    <citation type="submission" date="2017-02" db="EMBL/GenBank/DDBJ databases">
        <authorList>
            <person name="Varghese N."/>
            <person name="Submissions S."/>
        </authorList>
    </citation>
    <scope>NUCLEOTIDE SEQUENCE [LARGE SCALE GENOMIC DNA]</scope>
    <source>
        <strain evidence="4">ATCC 700200</strain>
    </source>
</reference>
<dbReference type="Pfam" id="PF14411">
    <property type="entry name" value="LHH"/>
    <property type="match status" value="1"/>
</dbReference>
<dbReference type="Proteomes" id="UP000190774">
    <property type="component" value="Unassembled WGS sequence"/>
</dbReference>
<organism evidence="3 4">
    <name type="scientific">Prosthecobacter debontii</name>
    <dbReference type="NCBI Taxonomy" id="48467"/>
    <lineage>
        <taxon>Bacteria</taxon>
        <taxon>Pseudomonadati</taxon>
        <taxon>Verrucomicrobiota</taxon>
        <taxon>Verrucomicrobiia</taxon>
        <taxon>Verrucomicrobiales</taxon>
        <taxon>Verrucomicrobiaceae</taxon>
        <taxon>Prosthecobacter</taxon>
    </lineage>
</organism>